<keyword evidence="7" id="KW-0378">Hydrolase</keyword>
<evidence type="ECO:0000256" key="1">
    <source>
        <dbReference type="ARBA" id="ARBA00000832"/>
    </source>
</evidence>
<evidence type="ECO:0000256" key="2">
    <source>
        <dbReference type="ARBA" id="ARBA00002681"/>
    </source>
</evidence>
<evidence type="ECO:0000256" key="6">
    <source>
        <dbReference type="ARBA" id="ARBA00020337"/>
    </source>
</evidence>
<dbReference type="RefSeq" id="WP_090856117.1">
    <property type="nucleotide sequence ID" value="NZ_FMZM01000006.1"/>
</dbReference>
<dbReference type="Proteomes" id="UP000199034">
    <property type="component" value="Unassembled WGS sequence"/>
</dbReference>
<organism evidence="9 10">
    <name type="scientific">Nocardioides lianchengensis</name>
    <dbReference type="NCBI Taxonomy" id="1045774"/>
    <lineage>
        <taxon>Bacteria</taxon>
        <taxon>Bacillati</taxon>
        <taxon>Actinomycetota</taxon>
        <taxon>Actinomycetes</taxon>
        <taxon>Propionibacteriales</taxon>
        <taxon>Nocardioidaceae</taxon>
        <taxon>Nocardioides</taxon>
    </lineage>
</organism>
<dbReference type="GO" id="GO:0017057">
    <property type="term" value="F:6-phosphogluconolactonase activity"/>
    <property type="evidence" value="ECO:0007669"/>
    <property type="project" value="UniProtKB-UniRule"/>
</dbReference>
<comment type="similarity">
    <text evidence="4 7">Belongs to the glucosamine/galactosamine-6-phosphate isomerase family. 6-phosphogluconolactonase subfamily.</text>
</comment>
<dbReference type="PANTHER" id="PTHR11054:SF0">
    <property type="entry name" value="6-PHOSPHOGLUCONOLACTONASE"/>
    <property type="match status" value="1"/>
</dbReference>
<dbReference type="SUPFAM" id="SSF100950">
    <property type="entry name" value="NagB/RpiA/CoA transferase-like"/>
    <property type="match status" value="1"/>
</dbReference>
<dbReference type="Gene3D" id="3.40.50.1360">
    <property type="match status" value="1"/>
</dbReference>
<evidence type="ECO:0000259" key="8">
    <source>
        <dbReference type="Pfam" id="PF01182"/>
    </source>
</evidence>
<sequence>MTVSPRIEVHPDAADLATAVAGELLSRLADAQDAGRVPHVGLTGGSIAEAIHREIARLSPGSEVDWTRVVVWWGDERFVAPDSADRNAVDARAAFLDALGVPAEHVHEMPSTADAPDVDAAAASYAAELREHGAGQFEVLMLGMGPDGHVASLFPGHPALDVTGQVAVGVTGSPKPPPERVTLTFDALNRSASVWFLVSGEGKAEAVARAHAGTADAPVDPHDVPAAGVTGQEETIWFLDRASASLL</sequence>
<evidence type="ECO:0000256" key="7">
    <source>
        <dbReference type="RuleBase" id="RU365095"/>
    </source>
</evidence>
<dbReference type="EMBL" id="FMZM01000006">
    <property type="protein sequence ID" value="SDD16523.1"/>
    <property type="molecule type" value="Genomic_DNA"/>
</dbReference>
<accession>A0A1G6SIA3</accession>
<dbReference type="PANTHER" id="PTHR11054">
    <property type="entry name" value="6-PHOSPHOGLUCONOLACTONASE"/>
    <property type="match status" value="1"/>
</dbReference>
<comment type="catalytic activity">
    <reaction evidence="1 7">
        <text>6-phospho-D-glucono-1,5-lactone + H2O = 6-phospho-D-gluconate + H(+)</text>
        <dbReference type="Rhea" id="RHEA:12556"/>
        <dbReference type="ChEBI" id="CHEBI:15377"/>
        <dbReference type="ChEBI" id="CHEBI:15378"/>
        <dbReference type="ChEBI" id="CHEBI:57955"/>
        <dbReference type="ChEBI" id="CHEBI:58759"/>
        <dbReference type="EC" id="3.1.1.31"/>
    </reaction>
</comment>
<name>A0A1G6SIA3_9ACTN</name>
<dbReference type="InterPro" id="IPR039104">
    <property type="entry name" value="6PGL"/>
</dbReference>
<dbReference type="AlphaFoldDB" id="A0A1G6SIA3"/>
<dbReference type="InterPro" id="IPR005900">
    <property type="entry name" value="6-phosphogluconolactonase_DevB"/>
</dbReference>
<evidence type="ECO:0000313" key="9">
    <source>
        <dbReference type="EMBL" id="SDD16523.1"/>
    </source>
</evidence>
<evidence type="ECO:0000256" key="3">
    <source>
        <dbReference type="ARBA" id="ARBA00004961"/>
    </source>
</evidence>
<dbReference type="GO" id="GO:0006098">
    <property type="term" value="P:pentose-phosphate shunt"/>
    <property type="evidence" value="ECO:0007669"/>
    <property type="project" value="UniProtKB-UniPathway"/>
</dbReference>
<dbReference type="OrthoDB" id="9810967at2"/>
<dbReference type="InterPro" id="IPR006148">
    <property type="entry name" value="Glc/Gal-6P_isomerase"/>
</dbReference>
<protein>
    <recommendedName>
        <fullName evidence="6 7">6-phosphogluconolactonase</fullName>
        <shortName evidence="7">6PGL</shortName>
        <ecNumber evidence="5 7">3.1.1.31</ecNumber>
    </recommendedName>
</protein>
<dbReference type="InterPro" id="IPR037171">
    <property type="entry name" value="NagB/RpiA_transferase-like"/>
</dbReference>
<evidence type="ECO:0000313" key="10">
    <source>
        <dbReference type="Proteomes" id="UP000199034"/>
    </source>
</evidence>
<dbReference type="UniPathway" id="UPA00115">
    <property type="reaction ID" value="UER00409"/>
</dbReference>
<dbReference type="GO" id="GO:0005975">
    <property type="term" value="P:carbohydrate metabolic process"/>
    <property type="evidence" value="ECO:0007669"/>
    <property type="project" value="UniProtKB-UniRule"/>
</dbReference>
<dbReference type="EC" id="3.1.1.31" evidence="5 7"/>
<feature type="domain" description="Glucosamine/galactosamine-6-phosphate isomerase" evidence="8">
    <location>
        <begin position="11"/>
        <end position="237"/>
    </location>
</feature>
<comment type="pathway">
    <text evidence="3 7">Carbohydrate degradation; pentose phosphate pathway; D-ribulose 5-phosphate from D-glucose 6-phosphate (oxidative stage): step 2/3.</text>
</comment>
<evidence type="ECO:0000256" key="5">
    <source>
        <dbReference type="ARBA" id="ARBA00013198"/>
    </source>
</evidence>
<reference evidence="9 10" key="1">
    <citation type="submission" date="2016-10" db="EMBL/GenBank/DDBJ databases">
        <authorList>
            <person name="de Groot N.N."/>
        </authorList>
    </citation>
    <scope>NUCLEOTIDE SEQUENCE [LARGE SCALE GENOMIC DNA]</scope>
    <source>
        <strain evidence="9 10">CGMCC 4.6858</strain>
    </source>
</reference>
<dbReference type="NCBIfam" id="TIGR01198">
    <property type="entry name" value="pgl"/>
    <property type="match status" value="1"/>
</dbReference>
<comment type="function">
    <text evidence="2 7">Hydrolysis of 6-phosphogluconolactone to 6-phosphogluconate.</text>
</comment>
<keyword evidence="10" id="KW-1185">Reference proteome</keyword>
<dbReference type="STRING" id="1045774.SAMN05421872_106163"/>
<dbReference type="CDD" id="cd01400">
    <property type="entry name" value="6PGL"/>
    <property type="match status" value="1"/>
</dbReference>
<evidence type="ECO:0000256" key="4">
    <source>
        <dbReference type="ARBA" id="ARBA00010662"/>
    </source>
</evidence>
<gene>
    <name evidence="7" type="primary">pgl</name>
    <name evidence="9" type="ORF">SAMN05421872_106163</name>
</gene>
<dbReference type="Pfam" id="PF01182">
    <property type="entry name" value="Glucosamine_iso"/>
    <property type="match status" value="1"/>
</dbReference>
<proteinExistence type="inferred from homology"/>